<keyword evidence="5 9" id="KW-0418">Kinase</keyword>
<dbReference type="RefSeq" id="WP_197548858.1">
    <property type="nucleotide sequence ID" value="NZ_CP063164.1"/>
</dbReference>
<dbReference type="InterPro" id="IPR005467">
    <property type="entry name" value="His_kinase_dom"/>
</dbReference>
<keyword evidence="7" id="KW-0472">Membrane</keyword>
<dbReference type="EC" id="2.7.13.3" evidence="2"/>
<organism evidence="9 10">
    <name type="scientific">Sulfurovum indicum</name>
    <dbReference type="NCBI Taxonomy" id="2779528"/>
    <lineage>
        <taxon>Bacteria</taxon>
        <taxon>Pseudomonadati</taxon>
        <taxon>Campylobacterota</taxon>
        <taxon>Epsilonproteobacteria</taxon>
        <taxon>Campylobacterales</taxon>
        <taxon>Sulfurovaceae</taxon>
        <taxon>Sulfurovum</taxon>
    </lineage>
</organism>
<dbReference type="Gene3D" id="1.10.287.130">
    <property type="match status" value="1"/>
</dbReference>
<dbReference type="InterPro" id="IPR050351">
    <property type="entry name" value="BphY/WalK/GraS-like"/>
</dbReference>
<dbReference type="SUPFAM" id="SSF55874">
    <property type="entry name" value="ATPase domain of HSP90 chaperone/DNA topoisomerase II/histidine kinase"/>
    <property type="match status" value="1"/>
</dbReference>
<dbReference type="InterPro" id="IPR004358">
    <property type="entry name" value="Sig_transdc_His_kin-like_C"/>
</dbReference>
<reference evidence="9 10" key="1">
    <citation type="submission" date="2020-10" db="EMBL/GenBank/DDBJ databases">
        <title>The genome of sulfurovum sp.</title>
        <authorList>
            <person name="Xie S."/>
            <person name="Shao Z."/>
            <person name="Jiang L."/>
        </authorList>
    </citation>
    <scope>NUCLEOTIDE SEQUENCE [LARGE SCALE GENOMIC DNA]</scope>
    <source>
        <strain evidence="9 10">ST-419</strain>
    </source>
</reference>
<keyword evidence="3" id="KW-0597">Phosphoprotein</keyword>
<dbReference type="PANTHER" id="PTHR45453:SF1">
    <property type="entry name" value="PHOSPHATE REGULON SENSOR PROTEIN PHOR"/>
    <property type="match status" value="1"/>
</dbReference>
<evidence type="ECO:0000256" key="3">
    <source>
        <dbReference type="ARBA" id="ARBA00022553"/>
    </source>
</evidence>
<keyword evidence="7" id="KW-1133">Transmembrane helix</keyword>
<protein>
    <recommendedName>
        <fullName evidence="2">histidine kinase</fullName>
        <ecNumber evidence="2">2.7.13.3</ecNumber>
    </recommendedName>
</protein>
<evidence type="ECO:0000256" key="2">
    <source>
        <dbReference type="ARBA" id="ARBA00012438"/>
    </source>
</evidence>
<name>A0A7M1S401_9BACT</name>
<keyword evidence="7" id="KW-0812">Transmembrane</keyword>
<evidence type="ECO:0000256" key="4">
    <source>
        <dbReference type="ARBA" id="ARBA00022679"/>
    </source>
</evidence>
<dbReference type="SMART" id="SM00387">
    <property type="entry name" value="HATPase_c"/>
    <property type="match status" value="1"/>
</dbReference>
<dbReference type="CDD" id="cd00082">
    <property type="entry name" value="HisKA"/>
    <property type="match status" value="1"/>
</dbReference>
<proteinExistence type="predicted"/>
<evidence type="ECO:0000313" key="10">
    <source>
        <dbReference type="Proteomes" id="UP000595074"/>
    </source>
</evidence>
<accession>A0A7M1S401</accession>
<dbReference type="PRINTS" id="PR00344">
    <property type="entry name" value="BCTRLSENSOR"/>
</dbReference>
<gene>
    <name evidence="9" type="ORF">IMZ28_01365</name>
</gene>
<dbReference type="GO" id="GO:0016036">
    <property type="term" value="P:cellular response to phosphate starvation"/>
    <property type="evidence" value="ECO:0007669"/>
    <property type="project" value="TreeGrafter"/>
</dbReference>
<keyword evidence="10" id="KW-1185">Reference proteome</keyword>
<dbReference type="PROSITE" id="PS50109">
    <property type="entry name" value="HIS_KIN"/>
    <property type="match status" value="1"/>
</dbReference>
<evidence type="ECO:0000256" key="5">
    <source>
        <dbReference type="ARBA" id="ARBA00022777"/>
    </source>
</evidence>
<comment type="catalytic activity">
    <reaction evidence="1">
        <text>ATP + protein L-histidine = ADP + protein N-phospho-L-histidine.</text>
        <dbReference type="EC" id="2.7.13.3"/>
    </reaction>
</comment>
<dbReference type="Pfam" id="PF02518">
    <property type="entry name" value="HATPase_c"/>
    <property type="match status" value="1"/>
</dbReference>
<dbReference type="GO" id="GO:0004721">
    <property type="term" value="F:phosphoprotein phosphatase activity"/>
    <property type="evidence" value="ECO:0007669"/>
    <property type="project" value="TreeGrafter"/>
</dbReference>
<feature type="domain" description="Histidine kinase" evidence="8">
    <location>
        <begin position="76"/>
        <end position="277"/>
    </location>
</feature>
<dbReference type="InterPro" id="IPR036097">
    <property type="entry name" value="HisK_dim/P_sf"/>
</dbReference>
<feature type="transmembrane region" description="Helical" evidence="7">
    <location>
        <begin position="39"/>
        <end position="61"/>
    </location>
</feature>
<dbReference type="PANTHER" id="PTHR45453">
    <property type="entry name" value="PHOSPHATE REGULON SENSOR PROTEIN PHOR"/>
    <property type="match status" value="1"/>
</dbReference>
<dbReference type="EMBL" id="CP063164">
    <property type="protein sequence ID" value="QOR62157.1"/>
    <property type="molecule type" value="Genomic_DNA"/>
</dbReference>
<dbReference type="InterPro" id="IPR036890">
    <property type="entry name" value="HATPase_C_sf"/>
</dbReference>
<evidence type="ECO:0000256" key="1">
    <source>
        <dbReference type="ARBA" id="ARBA00000085"/>
    </source>
</evidence>
<evidence type="ECO:0000259" key="8">
    <source>
        <dbReference type="PROSITE" id="PS50109"/>
    </source>
</evidence>
<keyword evidence="4" id="KW-0808">Transferase</keyword>
<feature type="transmembrane region" description="Helical" evidence="7">
    <location>
        <begin position="7"/>
        <end position="27"/>
    </location>
</feature>
<dbReference type="InterPro" id="IPR003594">
    <property type="entry name" value="HATPase_dom"/>
</dbReference>
<evidence type="ECO:0000256" key="6">
    <source>
        <dbReference type="ARBA" id="ARBA00023012"/>
    </source>
</evidence>
<evidence type="ECO:0000313" key="9">
    <source>
        <dbReference type="EMBL" id="QOR62157.1"/>
    </source>
</evidence>
<dbReference type="AlphaFoldDB" id="A0A7M1S401"/>
<evidence type="ECO:0000256" key="7">
    <source>
        <dbReference type="SAM" id="Phobius"/>
    </source>
</evidence>
<dbReference type="SUPFAM" id="SSF47384">
    <property type="entry name" value="Homodimeric domain of signal transducing histidine kinase"/>
    <property type="match status" value="1"/>
</dbReference>
<keyword evidence="6" id="KW-0902">Two-component regulatory system</keyword>
<sequence>MKKQTWLAAFGYVFSVLILLSFLYWLLKNEGFDETTFLIGSGFVLLLSVGWGYIIASHLLIPQKKTQEHLLHLTKDIIHELNLPLATIQANTAMLAKNRTDEKSLKRLKRIEDASLRLKRLYGELVYTIRKEMHEIERERFDLKALVEERVEIFREQNRNPVVIGVERCQLLTDKIGFEQMFDNLVSNAMKYSDKESPVKIILKEHVLQIIDEGIGMDEAQLVKVYERYYQGDRQKEGDGIGLALVKAYCDQEDIGIKIESRRGRGTKVTLDLGRVLSQA</sequence>
<dbReference type="GO" id="GO:0000155">
    <property type="term" value="F:phosphorelay sensor kinase activity"/>
    <property type="evidence" value="ECO:0007669"/>
    <property type="project" value="InterPro"/>
</dbReference>
<dbReference type="InterPro" id="IPR003661">
    <property type="entry name" value="HisK_dim/P_dom"/>
</dbReference>
<dbReference type="Gene3D" id="3.30.565.10">
    <property type="entry name" value="Histidine kinase-like ATPase, C-terminal domain"/>
    <property type="match status" value="1"/>
</dbReference>
<dbReference type="KEGG" id="sinu:IMZ28_01365"/>
<dbReference type="Pfam" id="PF00512">
    <property type="entry name" value="HisKA"/>
    <property type="match status" value="1"/>
</dbReference>
<dbReference type="GO" id="GO:0005886">
    <property type="term" value="C:plasma membrane"/>
    <property type="evidence" value="ECO:0007669"/>
    <property type="project" value="TreeGrafter"/>
</dbReference>
<dbReference type="Proteomes" id="UP000595074">
    <property type="component" value="Chromosome"/>
</dbReference>